<dbReference type="Gene3D" id="3.40.50.720">
    <property type="entry name" value="NAD(P)-binding Rossmann-like Domain"/>
    <property type="match status" value="1"/>
</dbReference>
<evidence type="ECO:0000256" key="1">
    <source>
        <dbReference type="ARBA" id="ARBA00008785"/>
    </source>
</evidence>
<evidence type="ECO:0000256" key="3">
    <source>
        <dbReference type="PIRSR" id="PIRSR000106-2"/>
    </source>
</evidence>
<evidence type="ECO:0000313" key="8">
    <source>
        <dbReference type="Proteomes" id="UP000224303"/>
    </source>
</evidence>
<dbReference type="InterPro" id="IPR036291">
    <property type="entry name" value="NAD(P)-bd_dom_sf"/>
</dbReference>
<feature type="domain" description="Malic enzyme N-terminal" evidence="6">
    <location>
        <begin position="13"/>
        <end position="146"/>
    </location>
</feature>
<dbReference type="SMART" id="SM01274">
    <property type="entry name" value="malic"/>
    <property type="match status" value="1"/>
</dbReference>
<dbReference type="InterPro" id="IPR045213">
    <property type="entry name" value="Malic_NAD-bd_bact_type"/>
</dbReference>
<dbReference type="SUPFAM" id="SSF53223">
    <property type="entry name" value="Aminoacid dehydrogenase-like, N-terminal domain"/>
    <property type="match status" value="1"/>
</dbReference>
<evidence type="ECO:0000313" key="7">
    <source>
        <dbReference type="EMBL" id="PHL20660.1"/>
    </source>
</evidence>
<evidence type="ECO:0000259" key="5">
    <source>
        <dbReference type="SMART" id="SM00919"/>
    </source>
</evidence>
<reference evidence="7 8" key="1">
    <citation type="submission" date="2017-10" db="EMBL/GenBank/DDBJ databases">
        <title>Draft genomes of the Enterococcus faecium isolated from human feces before and after Helicobacter pylori eradication therapy.</title>
        <authorList>
            <person name="Prianichniikov N.A."/>
            <person name="Glushchenko O.E."/>
            <person name="Malakhova M.V."/>
        </authorList>
    </citation>
    <scope>NUCLEOTIDE SEQUENCE [LARGE SCALE GENOMIC DNA]</scope>
    <source>
        <strain evidence="7 8">Hp_5-7</strain>
    </source>
</reference>
<dbReference type="GO" id="GO:0046872">
    <property type="term" value="F:metal ion binding"/>
    <property type="evidence" value="ECO:0007669"/>
    <property type="project" value="UniProtKB-KW"/>
</dbReference>
<dbReference type="PANTHER" id="PTHR43237">
    <property type="entry name" value="NADP-DEPENDENT MALIC ENZYME"/>
    <property type="match status" value="1"/>
</dbReference>
<comment type="cofactor">
    <cofactor evidence="4">
        <name>Mg(2+)</name>
        <dbReference type="ChEBI" id="CHEBI:18420"/>
    </cofactor>
    <cofactor evidence="4">
        <name>Mn(2+)</name>
        <dbReference type="ChEBI" id="CHEBI:29035"/>
    </cofactor>
    <text evidence="4">Divalent metal cations. Prefers magnesium or manganese.</text>
</comment>
<dbReference type="AlphaFoldDB" id="A0A0V7Y5L9"/>
<sequence length="395" mass="42633">MLDEVLEIHKKNVGVLRMETTEAVQDDQDLAKMYTPGVAELSLMIEKNHALARELTISGKLVAVITDGSAVLGLGNVGNQAGLPIVEGKALLYKNLAGVNAIPLAIEQKSVDEIVQTIVNLQNSFAGIHLEDIAAPKCFEIEEKLQEKLSIPVYHDDQEGTAIVVLAGLINAAKIQRKTLTELRVLINGMGASGVATARLLIAAGIKNLTLVDKQGRLKKQDSTLNKYQRELLDHIHDTNNNASVLEDAIVGQDVFIGLSIGNVLTPEMIGKMNDNPIIFALANPVPEITPDLAKESGAKLIATGSSKYPNQVNNILVFPGLFKGLLLSKANKVDLSLQLEVAKQLAAMVAEPTVEKFIPNVFDEGVANVVSQAVLDYLQKLKENEDNIHAENIK</sequence>
<feature type="binding site" evidence="3">
    <location>
        <position position="284"/>
    </location>
    <ligand>
        <name>(S)-malate</name>
        <dbReference type="ChEBI" id="CHEBI:15589"/>
    </ligand>
</feature>
<dbReference type="CDD" id="cd05311">
    <property type="entry name" value="NAD_bind_2_malic_enz"/>
    <property type="match status" value="1"/>
</dbReference>
<dbReference type="Proteomes" id="UP000224303">
    <property type="component" value="Unassembled WGS sequence"/>
</dbReference>
<keyword evidence="2" id="KW-0560">Oxidoreductase</keyword>
<comment type="caution">
    <text evidence="7">The sequence shown here is derived from an EMBL/GenBank/DDBJ whole genome shotgun (WGS) entry which is preliminary data.</text>
</comment>
<dbReference type="InterPro" id="IPR046346">
    <property type="entry name" value="Aminoacid_DH-like_N_sf"/>
</dbReference>
<dbReference type="InterPro" id="IPR001891">
    <property type="entry name" value="Malic_OxRdtase"/>
</dbReference>
<feature type="binding site" evidence="4">
    <location>
        <position position="157"/>
    </location>
    <ligand>
        <name>a divalent metal cation</name>
        <dbReference type="ChEBI" id="CHEBI:60240"/>
    </ligand>
</feature>
<dbReference type="InterPro" id="IPR012302">
    <property type="entry name" value="Malic_NAD-bd"/>
</dbReference>
<evidence type="ECO:0000256" key="2">
    <source>
        <dbReference type="ARBA" id="ARBA00023002"/>
    </source>
</evidence>
<protein>
    <submittedName>
        <fullName evidence="7">NADP-dependent malic enzyme</fullName>
    </submittedName>
</protein>
<dbReference type="Pfam" id="PF00390">
    <property type="entry name" value="malic"/>
    <property type="match status" value="1"/>
</dbReference>
<dbReference type="Gene3D" id="3.40.50.10380">
    <property type="entry name" value="Malic enzyme, N-terminal domain"/>
    <property type="match status" value="1"/>
</dbReference>
<dbReference type="InterPro" id="IPR037062">
    <property type="entry name" value="Malic_N_dom_sf"/>
</dbReference>
<name>A0A0V7Y5L9_ENTFC</name>
<evidence type="ECO:0000259" key="6">
    <source>
        <dbReference type="SMART" id="SM01274"/>
    </source>
</evidence>
<comment type="similarity">
    <text evidence="1">Belongs to the malic enzymes family.</text>
</comment>
<dbReference type="GO" id="GO:0051287">
    <property type="term" value="F:NAD binding"/>
    <property type="evidence" value="ECO:0007669"/>
    <property type="project" value="InterPro"/>
</dbReference>
<evidence type="ECO:0000256" key="4">
    <source>
        <dbReference type="PIRSR" id="PIRSR000106-3"/>
    </source>
</evidence>
<dbReference type="GO" id="GO:0004470">
    <property type="term" value="F:malic enzyme activity"/>
    <property type="evidence" value="ECO:0007669"/>
    <property type="project" value="InterPro"/>
</dbReference>
<dbReference type="EMBL" id="PCGC01000045">
    <property type="protein sequence ID" value="PHL20660.1"/>
    <property type="molecule type" value="Genomic_DNA"/>
</dbReference>
<dbReference type="SUPFAM" id="SSF51735">
    <property type="entry name" value="NAD(P)-binding Rossmann-fold domains"/>
    <property type="match status" value="1"/>
</dbReference>
<accession>A0A0V7Y5L9</accession>
<dbReference type="PANTHER" id="PTHR43237:SF4">
    <property type="entry name" value="NADP-DEPENDENT MALIC ENZYME"/>
    <property type="match status" value="1"/>
</dbReference>
<dbReference type="RefSeq" id="WP_016177562.1">
    <property type="nucleotide sequence ID" value="NZ_CAACYB010000002.1"/>
</dbReference>
<feature type="domain" description="Malic enzyme NAD-binding" evidence="5">
    <location>
        <begin position="158"/>
        <end position="380"/>
    </location>
</feature>
<organism evidence="7 8">
    <name type="scientific">Enterococcus faecium</name>
    <name type="common">Streptococcus faecium</name>
    <dbReference type="NCBI Taxonomy" id="1352"/>
    <lineage>
        <taxon>Bacteria</taxon>
        <taxon>Bacillati</taxon>
        <taxon>Bacillota</taxon>
        <taxon>Bacilli</taxon>
        <taxon>Lactobacillales</taxon>
        <taxon>Enterococcaceae</taxon>
        <taxon>Enterococcus</taxon>
    </lineage>
</organism>
<dbReference type="InterPro" id="IPR012301">
    <property type="entry name" value="Malic_N_dom"/>
</dbReference>
<dbReference type="InterPro" id="IPR051674">
    <property type="entry name" value="Malate_Decarboxylase"/>
</dbReference>
<dbReference type="SMART" id="SM00919">
    <property type="entry name" value="Malic_M"/>
    <property type="match status" value="1"/>
</dbReference>
<feature type="binding site" evidence="4">
    <location>
        <position position="132"/>
    </location>
    <ligand>
        <name>a divalent metal cation</name>
        <dbReference type="ChEBI" id="CHEBI:60240"/>
    </ligand>
</feature>
<feature type="binding site" evidence="4">
    <location>
        <position position="131"/>
    </location>
    <ligand>
        <name>a divalent metal cation</name>
        <dbReference type="ChEBI" id="CHEBI:60240"/>
    </ligand>
</feature>
<gene>
    <name evidence="7" type="ORF">CQR37_12885</name>
</gene>
<proteinExistence type="inferred from homology"/>
<dbReference type="GO" id="GO:0016616">
    <property type="term" value="F:oxidoreductase activity, acting on the CH-OH group of donors, NAD or NADP as acceptor"/>
    <property type="evidence" value="ECO:0007669"/>
    <property type="project" value="InterPro"/>
</dbReference>
<dbReference type="Pfam" id="PF03949">
    <property type="entry name" value="Malic_M"/>
    <property type="match status" value="1"/>
</dbReference>
<feature type="binding site" evidence="3">
    <location>
        <position position="314"/>
    </location>
    <ligand>
        <name>(S)-malate</name>
        <dbReference type="ChEBI" id="CHEBI:15589"/>
    </ligand>
</feature>
<keyword evidence="4" id="KW-0479">Metal-binding</keyword>
<dbReference type="PIRSF" id="PIRSF000106">
    <property type="entry name" value="ME"/>
    <property type="match status" value="1"/>
</dbReference>